<evidence type="ECO:0000313" key="2">
    <source>
        <dbReference type="Proteomes" id="UP001219518"/>
    </source>
</evidence>
<evidence type="ECO:0000313" key="1">
    <source>
        <dbReference type="EMBL" id="KAK3925320.1"/>
    </source>
</evidence>
<dbReference type="AlphaFoldDB" id="A0AAE1HRB7"/>
<organism evidence="1 2">
    <name type="scientific">Frankliniella fusca</name>
    <dbReference type="NCBI Taxonomy" id="407009"/>
    <lineage>
        <taxon>Eukaryota</taxon>
        <taxon>Metazoa</taxon>
        <taxon>Ecdysozoa</taxon>
        <taxon>Arthropoda</taxon>
        <taxon>Hexapoda</taxon>
        <taxon>Insecta</taxon>
        <taxon>Pterygota</taxon>
        <taxon>Neoptera</taxon>
        <taxon>Paraneoptera</taxon>
        <taxon>Thysanoptera</taxon>
        <taxon>Terebrantia</taxon>
        <taxon>Thripoidea</taxon>
        <taxon>Thripidae</taxon>
        <taxon>Frankliniella</taxon>
    </lineage>
</organism>
<accession>A0AAE1HRB7</accession>
<protein>
    <submittedName>
        <fullName evidence="1">Transposable element Hobo transposase</fullName>
    </submittedName>
</protein>
<sequence length="297" mass="32665">MLSSGNTGALANHECAKERERYSSVDLTKDDREMFENSLVALCAGQLLPPNLIMSEDFAVMIQAALDLGAKYSKLNAKDIIPYRTTLTVKMKAMADRAQADLVSSISEYVEDELVSSTADAWTDSQRGRKFLAQTVSYVDEEFCYNENLLGVPHCDAESATAPVILEEIKSNLAKINLDPNSKLHYVTDDGSDIVCALKQEERTYCADHCTNLLVKKALTLQLSKLNLYGPEGEIILEKIAAAVSAIKSSRLNSASLANIKGKLKPFPKNRGHQIVFRSCIPMLQIVHNNYASVSTV</sequence>
<dbReference type="EMBL" id="JAHWGI010001226">
    <property type="protein sequence ID" value="KAK3925320.1"/>
    <property type="molecule type" value="Genomic_DNA"/>
</dbReference>
<dbReference type="Proteomes" id="UP001219518">
    <property type="component" value="Unassembled WGS sequence"/>
</dbReference>
<dbReference type="Gene3D" id="1.10.10.1070">
    <property type="entry name" value="Zinc finger, BED domain-containing"/>
    <property type="match status" value="1"/>
</dbReference>
<dbReference type="GO" id="GO:0006357">
    <property type="term" value="P:regulation of transcription by RNA polymerase II"/>
    <property type="evidence" value="ECO:0007669"/>
    <property type="project" value="TreeGrafter"/>
</dbReference>
<dbReference type="InterPro" id="IPR052717">
    <property type="entry name" value="Vacuolar_transposase_reg"/>
</dbReference>
<dbReference type="PANTHER" id="PTHR46169">
    <property type="entry name" value="DNA REPLICATION-RELATED ELEMENT FACTOR, ISOFORM A"/>
    <property type="match status" value="1"/>
</dbReference>
<gene>
    <name evidence="1" type="ORF">KUF71_013527</name>
</gene>
<reference evidence="1" key="1">
    <citation type="submission" date="2021-07" db="EMBL/GenBank/DDBJ databases">
        <authorList>
            <person name="Catto M.A."/>
            <person name="Jacobson A."/>
            <person name="Kennedy G."/>
            <person name="Labadie P."/>
            <person name="Hunt B.G."/>
            <person name="Srinivasan R."/>
        </authorList>
    </citation>
    <scope>NUCLEOTIDE SEQUENCE</scope>
    <source>
        <strain evidence="1">PL_HMW_Pooled</strain>
        <tissue evidence="1">Head</tissue>
    </source>
</reference>
<dbReference type="PANTHER" id="PTHR46169:SF29">
    <property type="entry name" value="DNA REPLICATION-RELATED ELEMENT FACTOR, ISOFORM A"/>
    <property type="match status" value="1"/>
</dbReference>
<keyword evidence="2" id="KW-1185">Reference proteome</keyword>
<dbReference type="SUPFAM" id="SSF53098">
    <property type="entry name" value="Ribonuclease H-like"/>
    <property type="match status" value="1"/>
</dbReference>
<dbReference type="SUPFAM" id="SSF140996">
    <property type="entry name" value="Hermes dimerisation domain"/>
    <property type="match status" value="1"/>
</dbReference>
<dbReference type="InterPro" id="IPR012337">
    <property type="entry name" value="RNaseH-like_sf"/>
</dbReference>
<comment type="caution">
    <text evidence="1">The sequence shown here is derived from an EMBL/GenBank/DDBJ whole genome shotgun (WGS) entry which is preliminary data.</text>
</comment>
<name>A0AAE1HRB7_9NEOP</name>
<dbReference type="GO" id="GO:0005634">
    <property type="term" value="C:nucleus"/>
    <property type="evidence" value="ECO:0007669"/>
    <property type="project" value="TreeGrafter"/>
</dbReference>
<reference evidence="1" key="2">
    <citation type="journal article" date="2023" name="BMC Genomics">
        <title>Pest status, molecular evolution, and epigenetic factors derived from the genome assembly of Frankliniella fusca, a thysanopteran phytovirus vector.</title>
        <authorList>
            <person name="Catto M.A."/>
            <person name="Labadie P.E."/>
            <person name="Jacobson A.L."/>
            <person name="Kennedy G.G."/>
            <person name="Srinivasan R."/>
            <person name="Hunt B.G."/>
        </authorList>
    </citation>
    <scope>NUCLEOTIDE SEQUENCE</scope>
    <source>
        <strain evidence="1">PL_HMW_Pooled</strain>
    </source>
</reference>
<proteinExistence type="predicted"/>